<accession>D4XFQ1</accession>
<feature type="compositionally biased region" description="Polar residues" evidence="5">
    <location>
        <begin position="68"/>
        <end position="96"/>
    </location>
</feature>
<protein>
    <recommendedName>
        <fullName evidence="4">ADP/GDP-polyphosphate phosphotransferase</fullName>
        <ecNumber evidence="4">2.7.4.-</ecNumber>
    </recommendedName>
    <alternativeName>
        <fullName evidence="4">Polyphosphate kinase PPK2</fullName>
    </alternativeName>
</protein>
<comment type="caution">
    <text evidence="7">The sequence shown here is derived from an EMBL/GenBank/DDBJ whole genome shotgun (WGS) entry which is preliminary data.</text>
</comment>
<keyword evidence="2 4" id="KW-0808">Transferase</keyword>
<dbReference type="InterPro" id="IPR022488">
    <property type="entry name" value="PPK2-related"/>
</dbReference>
<dbReference type="GO" id="GO:0006793">
    <property type="term" value="P:phosphorus metabolic process"/>
    <property type="evidence" value="ECO:0007669"/>
    <property type="project" value="InterPro"/>
</dbReference>
<evidence type="ECO:0000313" key="7">
    <source>
        <dbReference type="EMBL" id="EFF74343.1"/>
    </source>
</evidence>
<proteinExistence type="inferred from homology"/>
<feature type="compositionally biased region" description="Low complexity" evidence="5">
    <location>
        <begin position="46"/>
        <end position="67"/>
    </location>
</feature>
<reference evidence="8" key="1">
    <citation type="submission" date="2010-03" db="EMBL/GenBank/DDBJ databases">
        <title>Complete sequence of Mobiluncus curtisii ATCC 43063.</title>
        <authorList>
            <person name="Muzny D."/>
            <person name="Qin X."/>
            <person name="Deng J."/>
            <person name="Jiang H."/>
            <person name="Liu Y."/>
            <person name="Qu J."/>
            <person name="Song X.-Z."/>
            <person name="Zhang L."/>
            <person name="Thornton R."/>
            <person name="Coyle M."/>
            <person name="Francisco L."/>
            <person name="Jackson L."/>
            <person name="Javaid M."/>
            <person name="Korchina V."/>
            <person name="Kovar C."/>
            <person name="Mata R."/>
            <person name="Mathew T."/>
            <person name="Ngo R."/>
            <person name="Nguyen L."/>
            <person name="Nguyen N."/>
            <person name="Okwuonu G."/>
            <person name="Ongeri F."/>
            <person name="Pham C."/>
            <person name="Simmons D."/>
            <person name="Wilczek-Boney K."/>
            <person name="Hale W."/>
            <person name="Jakkamsetti A."/>
            <person name="Pham P."/>
            <person name="Ruth R."/>
            <person name="San Lucas F."/>
            <person name="Warren J."/>
            <person name="Zhang J."/>
            <person name="Zhao Z."/>
            <person name="Zhou C."/>
            <person name="Zhu D."/>
            <person name="Lee S."/>
            <person name="Bess C."/>
            <person name="Blankenburg K."/>
            <person name="Forbes L."/>
            <person name="Fu Q."/>
            <person name="Gubbala S."/>
            <person name="Hirani K."/>
            <person name="Jayaseelan J.C."/>
            <person name="Lara F."/>
            <person name="Munidasa M."/>
            <person name="Palculict T."/>
            <person name="Patil S."/>
            <person name="Pu L.-L."/>
            <person name="Saada N."/>
            <person name="Tang L."/>
            <person name="Weissenberger G."/>
            <person name="Zhu Y."/>
            <person name="Hemphill L."/>
            <person name="Shang Y."/>
            <person name="Youmans B."/>
            <person name="Ayvaz T."/>
            <person name="Ross M."/>
            <person name="Santibanez J."/>
            <person name="Aqrawi P."/>
            <person name="Gross S."/>
            <person name="Joshi V."/>
            <person name="Fowler G."/>
            <person name="Nazareth L."/>
            <person name="Reid J."/>
            <person name="Worley K."/>
            <person name="Petrosino J."/>
            <person name="Highlander S."/>
            <person name="Gibbs R."/>
            <person name="Gibbs R."/>
        </authorList>
    </citation>
    <scope>NUCLEOTIDE SEQUENCE [LARGE SCALE GENOMIC DNA]</scope>
    <source>
        <strain evidence="8">ATCC 43553</strain>
    </source>
</reference>
<dbReference type="HOGENOM" id="CLU_048699_0_0_4"/>
<dbReference type="EC" id="2.7.4.-" evidence="4"/>
<dbReference type="GO" id="GO:0008976">
    <property type="term" value="F:polyphosphate kinase activity"/>
    <property type="evidence" value="ECO:0007669"/>
    <property type="project" value="UniProtKB-UniRule"/>
</dbReference>
<feature type="compositionally biased region" description="Low complexity" evidence="5">
    <location>
        <begin position="98"/>
        <end position="111"/>
    </location>
</feature>
<dbReference type="PATRIC" id="fig|742159.3.peg.5301"/>
<dbReference type="InterPro" id="IPR027417">
    <property type="entry name" value="P-loop_NTPase"/>
</dbReference>
<dbReference type="SUPFAM" id="SSF52540">
    <property type="entry name" value="P-loop containing nucleoside triphosphate hydrolases"/>
    <property type="match status" value="1"/>
</dbReference>
<feature type="domain" description="Polyphosphate kinase-2-related" evidence="6">
    <location>
        <begin position="214"/>
        <end position="436"/>
    </location>
</feature>
<evidence type="ECO:0000313" key="8">
    <source>
        <dbReference type="Proteomes" id="UP000004510"/>
    </source>
</evidence>
<dbReference type="PANTHER" id="PTHR34383:SF1">
    <property type="entry name" value="ADP-POLYPHOSPHATE PHOSPHOTRANSFERASE"/>
    <property type="match status" value="1"/>
</dbReference>
<comment type="similarity">
    <text evidence="1 4">Belongs to the polyphosphate kinase 2 (PPK2) family. Class I subfamily.</text>
</comment>
<name>D4XFQ1_9BURK</name>
<feature type="region of interest" description="Disordered" evidence="5">
    <location>
        <begin position="1"/>
        <end position="116"/>
    </location>
</feature>
<dbReference type="EMBL" id="ADMS01000099">
    <property type="protein sequence ID" value="EFF74343.1"/>
    <property type="molecule type" value="Genomic_DNA"/>
</dbReference>
<gene>
    <name evidence="7" type="primary">ppk2</name>
    <name evidence="7" type="ORF">HMPREF0004_4298</name>
</gene>
<dbReference type="InterPro" id="IPR022486">
    <property type="entry name" value="PPK2_PA0141"/>
</dbReference>
<dbReference type="RefSeq" id="WP_006220414.1">
    <property type="nucleotide sequence ID" value="NZ_GG770409.1"/>
</dbReference>
<dbReference type="Pfam" id="PF03976">
    <property type="entry name" value="PPK2"/>
    <property type="match status" value="1"/>
</dbReference>
<evidence type="ECO:0000256" key="1">
    <source>
        <dbReference type="ARBA" id="ARBA00009924"/>
    </source>
</evidence>
<evidence type="ECO:0000256" key="2">
    <source>
        <dbReference type="ARBA" id="ARBA00022679"/>
    </source>
</evidence>
<comment type="subunit">
    <text evidence="4">Homotetramer.</text>
</comment>
<organism evidence="7 8">
    <name type="scientific">Achromobacter piechaudii ATCC 43553</name>
    <dbReference type="NCBI Taxonomy" id="742159"/>
    <lineage>
        <taxon>Bacteria</taxon>
        <taxon>Pseudomonadati</taxon>
        <taxon>Pseudomonadota</taxon>
        <taxon>Betaproteobacteria</taxon>
        <taxon>Burkholderiales</taxon>
        <taxon>Alcaligenaceae</taxon>
        <taxon>Achromobacter</taxon>
    </lineage>
</organism>
<dbReference type="AlphaFoldDB" id="D4XFQ1"/>
<feature type="compositionally biased region" description="Low complexity" evidence="5">
    <location>
        <begin position="26"/>
        <end position="38"/>
    </location>
</feature>
<comment type="function">
    <text evidence="4">Uses inorganic polyphosphate (polyP) as a donor to convert GDP to GTP or ADP to ATP.</text>
</comment>
<dbReference type="Proteomes" id="UP000004510">
    <property type="component" value="Unassembled WGS sequence"/>
</dbReference>
<evidence type="ECO:0000256" key="3">
    <source>
        <dbReference type="ARBA" id="ARBA00022777"/>
    </source>
</evidence>
<dbReference type="PANTHER" id="PTHR34383">
    <property type="entry name" value="POLYPHOSPHATE:AMP PHOSPHOTRANSFERASE-RELATED"/>
    <property type="match status" value="1"/>
</dbReference>
<sequence>MTDKTPQEASQQDVAATPRKRGGAWAGAAKRTVATGRTPRARRAPDAAASPAPSAGSASGQPAARSATRTAKQSTVRSAKPSTGQADKPLTGQSAKTGPGASAQPSSSAQAVTPSTERALLARKKVLAREDAARQEAVSVLADIARRYNVVPQAQAHEALRSVIEALSPDDARAVHRVLLEANTQAPGARRNPDEELATAWREGIYPYRNRMLRRNYEKQKYQLQVELLKLQAWVKATGQRVVILFEGRDAAGKGGTIKRMMEHLNPRGARVVALEKPSDTEKGQWYFQRYVQHLPTAGEIVMFDRSWYNRAGVERVMGFCTQQEYLDFLRQVPDFERHLVSSGIHLVKFWFSVSQEEQRRRFLQRKVHPLKQWKLSPVDLASLDKWDDYTRAKEAMFAHTDTADAPWIVVKSDCKKRARLNAMRYVLTRLPYEGKSAEPGMALDPLIVGRAL</sequence>
<keyword evidence="3 4" id="KW-0418">Kinase</keyword>
<evidence type="ECO:0000256" key="4">
    <source>
        <dbReference type="RuleBase" id="RU369062"/>
    </source>
</evidence>
<evidence type="ECO:0000256" key="5">
    <source>
        <dbReference type="SAM" id="MobiDB-lite"/>
    </source>
</evidence>
<dbReference type="NCBIfam" id="TIGR03707">
    <property type="entry name" value="PPK2_P_aer"/>
    <property type="match status" value="1"/>
</dbReference>
<dbReference type="Gene3D" id="3.40.50.300">
    <property type="entry name" value="P-loop containing nucleotide triphosphate hydrolases"/>
    <property type="match status" value="1"/>
</dbReference>
<dbReference type="eggNOG" id="COG2326">
    <property type="taxonomic scope" value="Bacteria"/>
</dbReference>
<evidence type="ECO:0000259" key="6">
    <source>
        <dbReference type="Pfam" id="PF03976"/>
    </source>
</evidence>